<dbReference type="AlphaFoldDB" id="A0A364L237"/>
<dbReference type="InterPro" id="IPR025337">
    <property type="entry name" value="Questin_oxidase-like"/>
</dbReference>
<evidence type="ECO:0000313" key="2">
    <source>
        <dbReference type="EMBL" id="RAO69865.1"/>
    </source>
</evidence>
<sequence>MASPFTIHIGPSDTGLWRIQQTEAAAKCTSRLLQHDIDNYHVFFNDEGFHNHASHLILALYGTGAAEQTIERADAESNTYRIPVKRLREDVEDKLDDWWQAKRFLGKPVYYSNWLHFYQKKMEEMGWKAVLQKYLFNDNERGIDLSTRMYSSFVHPLIQLMYGIEWEQPALIAMGLAQASVHPDDLKPMLTAADTEANSEPDPSSPLPSILDLVEAIRNDEHLTNLAPPDLVDDISERLFPLAWDRILYYLAKVRVNPEEIGVKTAEMYSTVVYTAAAAAIRPPKEPRFDFVFVHHINASPMQVFINEKLWIPDTVKGRWLEWKIRLFLIEYIARGCPPLAKDYLDQYMATSSKPTSKGQPHFLISAKPKYLVKSVQLRFYDSDYDVEYRVRHAQTAKDDGHIIKLIRALRIGQMACRGYEQRPGIHIKGDEAWDRIEQLVIDSIGTGGDFSNKWVLNTGFEEAWKVNHILSRLNTELTNFLDYT</sequence>
<protein>
    <recommendedName>
        <fullName evidence="4">HypA protein</fullName>
    </recommendedName>
</protein>
<name>A0A364L237_TALAM</name>
<keyword evidence="1" id="KW-0560">Oxidoreductase</keyword>
<reference evidence="2 3" key="1">
    <citation type="journal article" date="2017" name="Biotechnol. Biofuels">
        <title>Differential beta-glucosidase expression as a function of carbon source availability in Talaromyces amestolkiae: a genomic and proteomic approach.</title>
        <authorList>
            <person name="de Eugenio L.I."/>
            <person name="Mendez-Liter J.A."/>
            <person name="Nieto-Dominguez M."/>
            <person name="Alonso L."/>
            <person name="Gil-Munoz J."/>
            <person name="Barriuso J."/>
            <person name="Prieto A."/>
            <person name="Martinez M.J."/>
        </authorList>
    </citation>
    <scope>NUCLEOTIDE SEQUENCE [LARGE SCALE GENOMIC DNA]</scope>
    <source>
        <strain evidence="2 3">CIB</strain>
    </source>
</reference>
<dbReference type="STRING" id="1196081.A0A364L237"/>
<dbReference type="PANTHER" id="PTHR35870:SF1">
    <property type="entry name" value="PROTEIN, PUTATIVE (AFU_ORTHOLOGUE AFUA_5G03330)-RELATED"/>
    <property type="match status" value="1"/>
</dbReference>
<gene>
    <name evidence="2" type="ORF">BHQ10_005877</name>
</gene>
<dbReference type="EMBL" id="MIKG01000010">
    <property type="protein sequence ID" value="RAO69865.1"/>
    <property type="molecule type" value="Genomic_DNA"/>
</dbReference>
<evidence type="ECO:0000313" key="3">
    <source>
        <dbReference type="Proteomes" id="UP000249363"/>
    </source>
</evidence>
<organism evidence="2 3">
    <name type="scientific">Talaromyces amestolkiae</name>
    <dbReference type="NCBI Taxonomy" id="1196081"/>
    <lineage>
        <taxon>Eukaryota</taxon>
        <taxon>Fungi</taxon>
        <taxon>Dikarya</taxon>
        <taxon>Ascomycota</taxon>
        <taxon>Pezizomycotina</taxon>
        <taxon>Eurotiomycetes</taxon>
        <taxon>Eurotiomycetidae</taxon>
        <taxon>Eurotiales</taxon>
        <taxon>Trichocomaceae</taxon>
        <taxon>Talaromyces</taxon>
        <taxon>Talaromyces sect. Talaromyces</taxon>
    </lineage>
</organism>
<dbReference type="GeneID" id="63795093"/>
<evidence type="ECO:0008006" key="4">
    <source>
        <dbReference type="Google" id="ProtNLM"/>
    </source>
</evidence>
<comment type="caution">
    <text evidence="2">The sequence shown here is derived from an EMBL/GenBank/DDBJ whole genome shotgun (WGS) entry which is preliminary data.</text>
</comment>
<proteinExistence type="predicted"/>
<dbReference type="Proteomes" id="UP000249363">
    <property type="component" value="Unassembled WGS sequence"/>
</dbReference>
<accession>A0A364L237</accession>
<dbReference type="Pfam" id="PF14027">
    <property type="entry name" value="Questin_oxidase"/>
    <property type="match status" value="1"/>
</dbReference>
<keyword evidence="3" id="KW-1185">Reference proteome</keyword>
<dbReference type="GO" id="GO:0016491">
    <property type="term" value="F:oxidoreductase activity"/>
    <property type="evidence" value="ECO:0007669"/>
    <property type="project" value="UniProtKB-KW"/>
</dbReference>
<evidence type="ECO:0000256" key="1">
    <source>
        <dbReference type="ARBA" id="ARBA00023002"/>
    </source>
</evidence>
<dbReference type="OrthoDB" id="10004862at2759"/>
<dbReference type="PANTHER" id="PTHR35870">
    <property type="entry name" value="PROTEIN, PUTATIVE (AFU_ORTHOLOGUE AFUA_5G03330)-RELATED"/>
    <property type="match status" value="1"/>
</dbReference>
<dbReference type="RefSeq" id="XP_040734381.1">
    <property type="nucleotide sequence ID" value="XM_040878400.1"/>
</dbReference>